<reference evidence="1" key="1">
    <citation type="submission" date="2022-10" db="EMBL/GenBank/DDBJ databases">
        <title>Culturing micro-colonial fungi from biological soil crusts in the Mojave desert and describing Neophaeococcomyces mojavensis, and introducing the new genera and species Taxawa tesnikishii.</title>
        <authorList>
            <person name="Kurbessoian T."/>
            <person name="Stajich J.E."/>
        </authorList>
    </citation>
    <scope>NUCLEOTIDE SEQUENCE</scope>
    <source>
        <strain evidence="1">JES_112</strain>
    </source>
</reference>
<protein>
    <submittedName>
        <fullName evidence="1">Uncharacterized protein</fullName>
    </submittedName>
</protein>
<name>A0ACC3A8T4_9EURO</name>
<dbReference type="EMBL" id="JAPDRQ010000066">
    <property type="protein sequence ID" value="KAJ9657309.1"/>
    <property type="molecule type" value="Genomic_DNA"/>
</dbReference>
<comment type="caution">
    <text evidence="1">The sequence shown here is derived from an EMBL/GenBank/DDBJ whole genome shotgun (WGS) entry which is preliminary data.</text>
</comment>
<keyword evidence="2" id="KW-1185">Reference proteome</keyword>
<gene>
    <name evidence="1" type="ORF">H2198_004432</name>
</gene>
<accession>A0ACC3A8T4</accession>
<evidence type="ECO:0000313" key="2">
    <source>
        <dbReference type="Proteomes" id="UP001172386"/>
    </source>
</evidence>
<proteinExistence type="predicted"/>
<dbReference type="Proteomes" id="UP001172386">
    <property type="component" value="Unassembled WGS sequence"/>
</dbReference>
<evidence type="ECO:0000313" key="1">
    <source>
        <dbReference type="EMBL" id="KAJ9657309.1"/>
    </source>
</evidence>
<organism evidence="1 2">
    <name type="scientific">Neophaeococcomyces mojaviensis</name>
    <dbReference type="NCBI Taxonomy" id="3383035"/>
    <lineage>
        <taxon>Eukaryota</taxon>
        <taxon>Fungi</taxon>
        <taxon>Dikarya</taxon>
        <taxon>Ascomycota</taxon>
        <taxon>Pezizomycotina</taxon>
        <taxon>Eurotiomycetes</taxon>
        <taxon>Chaetothyriomycetidae</taxon>
        <taxon>Chaetothyriales</taxon>
        <taxon>Chaetothyriales incertae sedis</taxon>
        <taxon>Neophaeococcomyces</taxon>
    </lineage>
</organism>
<sequence length="421" mass="45445">MVSIRIHLVDLASRTPRSEAIRRLARGNTKPWSKVLGCFLIFVNTYGIASTYGAYQSFYQTSRLTHYSPSAISWIGTVQVFLLGLVGVIAGPFFDSGYTRSVLSLGCGLIVFGYLMLSLSHNYVHILLSQGVCIGIGQGLTYVPAVAAVADAFTNMRPIALGIGATGAAVGGVVLPIMFNQLITSIGFDWVNRVFALMTLVISISAVILLGKNIRHGTSRNLLVDKSATRELPFVLLCLGLFLVELGYWIPPFTVPIYAEVKVRSATDVSFYILAIMNAGSFAGRIMPAYLAQVQRVGPAWVLVAGAFSLGTLILCWMAVQSRTSLIVWAFLVGFMSGITVSMPNAVLPRLSPSHVLGVRSGMMWSFVSFAALIGAPIAGILVNTKTNDFRKAQMFSGISICLGAFMLCVPAWHIAKNRNE</sequence>